<name>A0ACB8U0G6_9APHY</name>
<dbReference type="Proteomes" id="UP001055072">
    <property type="component" value="Unassembled WGS sequence"/>
</dbReference>
<sequence>MTKRRNPDDWFTGLTGGSRNAVGPTSNVVFSGYPYGYDHGYGNYGVVPEPRPSSAVESPELTNVSTAKKEPEIIILDDDTPPSSQVSQSPSSSTQPLKMEPSILVLGRTPSQQVGSTLQSDPSIVILDNPPPTNTRVVSRRLGREPTIEIVNGPTIAPPPAKRQRKAKDQVRSDQNTIQQTAIQSHAPPLSIAGPSSQPSQPTSQSQPAPNRPKATPVPQLPKPASKDVRVTFSTGPSHINSQKPTGITAVTSNAPVPQPKSIPVSFATPRPGPSKPSDAPFVAPNSALSSAPVPVPALATTQCKGKAPQASRAPRQPKPKAEKRLAITKKKCPNVTRERLERVTTQRFFMVDRKRVDREGELREEFQVLGSTGNVYTVTIQKLPSCNCPDALKGNHCKHTLFIYAKVLQVPFESHVWYQKALLSTELEEIFANAPLAPNDVSNPHIQQAYAQASGKAPTASGKKRAIEKGTECPICYEGMHGVQESTLTFCDTCGNGLHKECFGEWAKAKGADITCPFCRAKWPVTVANAALRGPDAVGRFGEPYLNLANAAGLSSARDTSTYYHGPRQGYRHMGYNRYGRF</sequence>
<protein>
    <submittedName>
        <fullName evidence="1">Uncharacterized protein</fullName>
    </submittedName>
</protein>
<gene>
    <name evidence="1" type="ORF">BDY19DRAFT_227057</name>
</gene>
<accession>A0ACB8U0G6</accession>
<evidence type="ECO:0000313" key="2">
    <source>
        <dbReference type="Proteomes" id="UP001055072"/>
    </source>
</evidence>
<dbReference type="EMBL" id="MU274916">
    <property type="protein sequence ID" value="KAI0087842.1"/>
    <property type="molecule type" value="Genomic_DNA"/>
</dbReference>
<proteinExistence type="predicted"/>
<reference evidence="1" key="1">
    <citation type="journal article" date="2021" name="Environ. Microbiol.">
        <title>Gene family expansions and transcriptome signatures uncover fungal adaptations to wood decay.</title>
        <authorList>
            <person name="Hage H."/>
            <person name="Miyauchi S."/>
            <person name="Viragh M."/>
            <person name="Drula E."/>
            <person name="Min B."/>
            <person name="Chaduli D."/>
            <person name="Navarro D."/>
            <person name="Favel A."/>
            <person name="Norest M."/>
            <person name="Lesage-Meessen L."/>
            <person name="Balint B."/>
            <person name="Merenyi Z."/>
            <person name="de Eugenio L."/>
            <person name="Morin E."/>
            <person name="Martinez A.T."/>
            <person name="Baldrian P."/>
            <person name="Stursova M."/>
            <person name="Martinez M.J."/>
            <person name="Novotny C."/>
            <person name="Magnuson J.K."/>
            <person name="Spatafora J.W."/>
            <person name="Maurice S."/>
            <person name="Pangilinan J."/>
            <person name="Andreopoulos W."/>
            <person name="LaButti K."/>
            <person name="Hundley H."/>
            <person name="Na H."/>
            <person name="Kuo A."/>
            <person name="Barry K."/>
            <person name="Lipzen A."/>
            <person name="Henrissat B."/>
            <person name="Riley R."/>
            <person name="Ahrendt S."/>
            <person name="Nagy L.G."/>
            <person name="Grigoriev I.V."/>
            <person name="Martin F."/>
            <person name="Rosso M.N."/>
        </authorList>
    </citation>
    <scope>NUCLEOTIDE SEQUENCE</scope>
    <source>
        <strain evidence="1">CBS 384.51</strain>
    </source>
</reference>
<organism evidence="1 2">
    <name type="scientific">Irpex rosettiformis</name>
    <dbReference type="NCBI Taxonomy" id="378272"/>
    <lineage>
        <taxon>Eukaryota</taxon>
        <taxon>Fungi</taxon>
        <taxon>Dikarya</taxon>
        <taxon>Basidiomycota</taxon>
        <taxon>Agaricomycotina</taxon>
        <taxon>Agaricomycetes</taxon>
        <taxon>Polyporales</taxon>
        <taxon>Irpicaceae</taxon>
        <taxon>Irpex</taxon>
    </lineage>
</organism>
<keyword evidence="2" id="KW-1185">Reference proteome</keyword>
<comment type="caution">
    <text evidence="1">The sequence shown here is derived from an EMBL/GenBank/DDBJ whole genome shotgun (WGS) entry which is preliminary data.</text>
</comment>
<evidence type="ECO:0000313" key="1">
    <source>
        <dbReference type="EMBL" id="KAI0087842.1"/>
    </source>
</evidence>